<dbReference type="Gene3D" id="2.160.20.80">
    <property type="entry name" value="E3 ubiquitin-protein ligase SopA"/>
    <property type="match status" value="1"/>
</dbReference>
<proteinExistence type="predicted"/>
<dbReference type="InterPro" id="IPR001646">
    <property type="entry name" value="5peptide_repeat"/>
</dbReference>
<dbReference type="Proteomes" id="UP000325122">
    <property type="component" value="Unassembled WGS sequence"/>
</dbReference>
<evidence type="ECO:0000313" key="3">
    <source>
        <dbReference type="Proteomes" id="UP000325122"/>
    </source>
</evidence>
<reference evidence="2 3" key="1">
    <citation type="submission" date="2019-09" db="EMBL/GenBank/DDBJ databases">
        <authorList>
            <person name="Kevbrin V."/>
            <person name="Grouzdev D.S."/>
        </authorList>
    </citation>
    <scope>NUCLEOTIDE SEQUENCE [LARGE SCALE GENOMIC DNA]</scope>
    <source>
        <strain evidence="2 3">G-192</strain>
    </source>
</reference>
<dbReference type="RefSeq" id="WP_150021772.1">
    <property type="nucleotide sequence ID" value="NZ_VWOJ01000001.1"/>
</dbReference>
<feature type="signal peptide" evidence="1">
    <location>
        <begin position="1"/>
        <end position="21"/>
    </location>
</feature>
<keyword evidence="3" id="KW-1185">Reference proteome</keyword>
<dbReference type="PANTHER" id="PTHR14136">
    <property type="entry name" value="BTB_POZ DOMAIN-CONTAINING PROTEIN KCTD9"/>
    <property type="match status" value="1"/>
</dbReference>
<comment type="caution">
    <text evidence="2">The sequence shown here is derived from an EMBL/GenBank/DDBJ whole genome shotgun (WGS) entry which is preliminary data.</text>
</comment>
<dbReference type="SUPFAM" id="SSF141571">
    <property type="entry name" value="Pentapeptide repeat-like"/>
    <property type="match status" value="1"/>
</dbReference>
<dbReference type="Pfam" id="PF00805">
    <property type="entry name" value="Pentapeptide"/>
    <property type="match status" value="2"/>
</dbReference>
<evidence type="ECO:0000313" key="2">
    <source>
        <dbReference type="EMBL" id="KAA5804741.1"/>
    </source>
</evidence>
<dbReference type="InterPro" id="IPR051082">
    <property type="entry name" value="Pentapeptide-BTB/POZ_domain"/>
</dbReference>
<accession>A0A5M6ZR36</accession>
<evidence type="ECO:0000256" key="1">
    <source>
        <dbReference type="SAM" id="SignalP"/>
    </source>
</evidence>
<feature type="chain" id="PRO_5024438965" evidence="1">
    <location>
        <begin position="22"/>
        <end position="170"/>
    </location>
</feature>
<gene>
    <name evidence="2" type="ORF">F1654_01690</name>
</gene>
<dbReference type="EMBL" id="VWOJ01000001">
    <property type="protein sequence ID" value="KAA5804741.1"/>
    <property type="molecule type" value="Genomic_DNA"/>
</dbReference>
<dbReference type="AlphaFoldDB" id="A0A5M6ZR36"/>
<dbReference type="PANTHER" id="PTHR14136:SF17">
    <property type="entry name" value="BTB_POZ DOMAIN-CONTAINING PROTEIN KCTD9"/>
    <property type="match status" value="1"/>
</dbReference>
<protein>
    <submittedName>
        <fullName evidence="2">Pentapeptide repeat-containing protein</fullName>
    </submittedName>
</protein>
<keyword evidence="1" id="KW-0732">Signal</keyword>
<sequence length="170" mass="17769">MLRQFISACAVIALAATGAWAQNPSQIARAQSGADCAQCNLFQADLSYRTLDRIDLSRARLRQADLSVSTFNQARFDGADLSVSNLFAGRFTGARFDGADLRQATLVGAHFGGARFTGANLSGANLSGAELESARGLTQAQLSTACGDARTTLPPGLVIAPCRNSALTDN</sequence>
<name>A0A5M6ZR36_9PROT</name>
<organism evidence="2 3">
    <name type="scientific">Alkalicaulis satelles</name>
    <dbReference type="NCBI Taxonomy" id="2609175"/>
    <lineage>
        <taxon>Bacteria</taxon>
        <taxon>Pseudomonadati</taxon>
        <taxon>Pseudomonadota</taxon>
        <taxon>Alphaproteobacteria</taxon>
        <taxon>Maricaulales</taxon>
        <taxon>Maricaulaceae</taxon>
        <taxon>Alkalicaulis</taxon>
    </lineage>
</organism>